<keyword evidence="4 10" id="KW-0808">Transferase</keyword>
<dbReference type="AlphaFoldDB" id="A0A840SM10"/>
<evidence type="ECO:0000256" key="1">
    <source>
        <dbReference type="ARBA" id="ARBA00004496"/>
    </source>
</evidence>
<dbReference type="PANTHER" id="PTHR42873:SF1">
    <property type="entry name" value="S-ADENOSYLMETHIONINE-DEPENDENT METHYLTRANSFERASE DOMAIN-CONTAINING PROTEIN"/>
    <property type="match status" value="1"/>
</dbReference>
<comment type="similarity">
    <text evidence="6">Belongs to the methyltransferase superfamily. RlmI family.</text>
</comment>
<dbReference type="InterPro" id="IPR036974">
    <property type="entry name" value="PUA_sf"/>
</dbReference>
<dbReference type="InterPro" id="IPR029063">
    <property type="entry name" value="SAM-dependent_MTases_sf"/>
</dbReference>
<gene>
    <name evidence="10" type="ORF">HNP73_000827</name>
</gene>
<dbReference type="NCBIfam" id="NF046099">
    <property type="entry name" value="RSP_2647_MTase"/>
    <property type="match status" value="1"/>
</dbReference>
<dbReference type="CDD" id="cd11572">
    <property type="entry name" value="RlmI_M_like"/>
    <property type="match status" value="1"/>
</dbReference>
<dbReference type="Pfam" id="PF10672">
    <property type="entry name" value="Methyltrans_SAM"/>
    <property type="match status" value="1"/>
</dbReference>
<comment type="caution">
    <text evidence="10">The sequence shown here is derived from an EMBL/GenBank/DDBJ whole genome shotgun (WGS) entry which is preliminary data.</text>
</comment>
<proteinExistence type="inferred from homology"/>
<evidence type="ECO:0000256" key="6">
    <source>
        <dbReference type="ARBA" id="ARBA00038091"/>
    </source>
</evidence>
<keyword evidence="3 10" id="KW-0489">Methyltransferase</keyword>
<evidence type="ECO:0000256" key="4">
    <source>
        <dbReference type="ARBA" id="ARBA00022679"/>
    </source>
</evidence>
<evidence type="ECO:0000313" key="11">
    <source>
        <dbReference type="Proteomes" id="UP000549457"/>
    </source>
</evidence>
<dbReference type="Gene3D" id="3.30.750.80">
    <property type="entry name" value="RNA methyltransferase domain (HRMD) like"/>
    <property type="match status" value="1"/>
</dbReference>
<feature type="region of interest" description="Disordered" evidence="7">
    <location>
        <begin position="1"/>
        <end position="21"/>
    </location>
</feature>
<evidence type="ECO:0000256" key="5">
    <source>
        <dbReference type="ARBA" id="ARBA00022691"/>
    </source>
</evidence>
<keyword evidence="11" id="KW-1185">Reference proteome</keyword>
<comment type="subcellular location">
    <subcellularLocation>
        <location evidence="1">Cytoplasm</location>
    </subcellularLocation>
</comment>
<dbReference type="InterPro" id="IPR019614">
    <property type="entry name" value="SAM-dep_methyl-trfase"/>
</dbReference>
<dbReference type="Pfam" id="PF17785">
    <property type="entry name" value="PUA_3"/>
    <property type="match status" value="1"/>
</dbReference>
<dbReference type="EMBL" id="JACHFM010000001">
    <property type="protein sequence ID" value="MBB5220906.1"/>
    <property type="molecule type" value="Genomic_DNA"/>
</dbReference>
<dbReference type="InterPro" id="IPR041532">
    <property type="entry name" value="RlmI-like_PUA"/>
</dbReference>
<reference evidence="10 11" key="1">
    <citation type="submission" date="2020-08" db="EMBL/GenBank/DDBJ databases">
        <title>Genomic Encyclopedia of Type Strains, Phase IV (KMG-IV): sequencing the most valuable type-strain genomes for metagenomic binning, comparative biology and taxonomic classification.</title>
        <authorList>
            <person name="Goeker M."/>
        </authorList>
    </citation>
    <scope>NUCLEOTIDE SEQUENCE [LARGE SCALE GENOMIC DNA]</scope>
    <source>
        <strain evidence="10 11">DSM 101730</strain>
    </source>
</reference>
<evidence type="ECO:0000259" key="8">
    <source>
        <dbReference type="Pfam" id="PF10672"/>
    </source>
</evidence>
<dbReference type="GO" id="GO:0008168">
    <property type="term" value="F:methyltransferase activity"/>
    <property type="evidence" value="ECO:0007669"/>
    <property type="project" value="UniProtKB-KW"/>
</dbReference>
<accession>A0A840SM10</accession>
<protein>
    <submittedName>
        <fullName evidence="10">23S rRNA (Cytosine1962-C5)-methyltransferase</fullName>
        <ecNumber evidence="10">2.1.1.191</ecNumber>
    </submittedName>
</protein>
<dbReference type="SUPFAM" id="SSF88697">
    <property type="entry name" value="PUA domain-like"/>
    <property type="match status" value="1"/>
</dbReference>
<dbReference type="InterPro" id="IPR015947">
    <property type="entry name" value="PUA-like_sf"/>
</dbReference>
<name>A0A840SM10_9RHOB</name>
<organism evidence="10 11">
    <name type="scientific">Amaricoccus macauensis</name>
    <dbReference type="NCBI Taxonomy" id="57001"/>
    <lineage>
        <taxon>Bacteria</taxon>
        <taxon>Pseudomonadati</taxon>
        <taxon>Pseudomonadota</taxon>
        <taxon>Alphaproteobacteria</taxon>
        <taxon>Rhodobacterales</taxon>
        <taxon>Paracoccaceae</taxon>
        <taxon>Amaricoccus</taxon>
    </lineage>
</organism>
<dbReference type="Gene3D" id="3.40.50.150">
    <property type="entry name" value="Vaccinia Virus protein VP39"/>
    <property type="match status" value="1"/>
</dbReference>
<keyword evidence="2" id="KW-0963">Cytoplasm</keyword>
<dbReference type="Proteomes" id="UP000549457">
    <property type="component" value="Unassembled WGS sequence"/>
</dbReference>
<dbReference type="Gene3D" id="2.30.130.10">
    <property type="entry name" value="PUA domain"/>
    <property type="match status" value="1"/>
</dbReference>
<dbReference type="GO" id="GO:0003723">
    <property type="term" value="F:RNA binding"/>
    <property type="evidence" value="ECO:0007669"/>
    <property type="project" value="InterPro"/>
</dbReference>
<feature type="domain" description="S-adenosylmethionine-dependent methyltransferase" evidence="8">
    <location>
        <begin position="198"/>
        <end position="405"/>
    </location>
</feature>
<feature type="domain" description="RlmI-like PUA" evidence="9">
    <location>
        <begin position="27"/>
        <end position="83"/>
    </location>
</feature>
<dbReference type="SUPFAM" id="SSF53335">
    <property type="entry name" value="S-adenosyl-L-methionine-dependent methyltransferases"/>
    <property type="match status" value="1"/>
</dbReference>
<evidence type="ECO:0000256" key="7">
    <source>
        <dbReference type="SAM" id="MobiDB-lite"/>
    </source>
</evidence>
<evidence type="ECO:0000313" key="10">
    <source>
        <dbReference type="EMBL" id="MBB5220906.1"/>
    </source>
</evidence>
<sequence length="408" mass="42732">MTDTPELPDPDTAPASDRRAVVRLRPERRRRGFGPWAYSDEVVLDRRTRALAPGSIVTVEDSERRPLATAAFNSASKIALRRLDADPAAEIDGGWFADRLARALALRETLFDAPFYRLIHAEADGLPGVVIDRFGDAAVIQPNAAWADTRLDALVAALCDVTGVTAVLKNAAGRARSLEGLDDASGMVRGTLDGPVAVPMNGAIYLADLAGGQKTGIFYDQRPNHAFAARLGRGRSVLDVFAHVGGFGLAALAAGATSALAVDGSVPALALAAQGAEASGVTDRFTTMKADAFDAMTALAGEGRRFGLVVCDPPAFAPAKAALDAGLRAYERVARLGASLTEANGFLVLCSCSHAADLTKFREASLRGVAKAGRQAQILHVGGAGPDHPVHADLAETSYLKALFLRLD</sequence>
<dbReference type="PANTHER" id="PTHR42873">
    <property type="entry name" value="RIBOSOMAL RNA LARGE SUBUNIT METHYLTRANSFERASE"/>
    <property type="match status" value="1"/>
</dbReference>
<dbReference type="RefSeq" id="WP_184147328.1">
    <property type="nucleotide sequence ID" value="NZ_JACHFM010000001.1"/>
</dbReference>
<dbReference type="GO" id="GO:0005737">
    <property type="term" value="C:cytoplasm"/>
    <property type="evidence" value="ECO:0007669"/>
    <property type="project" value="UniProtKB-SubCell"/>
</dbReference>
<evidence type="ECO:0000259" key="9">
    <source>
        <dbReference type="Pfam" id="PF17785"/>
    </source>
</evidence>
<evidence type="ECO:0000256" key="2">
    <source>
        <dbReference type="ARBA" id="ARBA00022490"/>
    </source>
</evidence>
<evidence type="ECO:0000256" key="3">
    <source>
        <dbReference type="ARBA" id="ARBA00022603"/>
    </source>
</evidence>
<dbReference type="EC" id="2.1.1.191" evidence="10"/>
<keyword evidence="5" id="KW-0949">S-adenosyl-L-methionine</keyword>
<dbReference type="GO" id="GO:0032259">
    <property type="term" value="P:methylation"/>
    <property type="evidence" value="ECO:0007669"/>
    <property type="project" value="UniProtKB-KW"/>
</dbReference>